<sequence length="174" mass="18604">MSSFELAPIRMVTTGHKPDGTATFTFDDAVAPYAPFGPTTSRFTNFHASPRVPVSNTGPIPDIAQMIPRTEPGGLLFCATEIMPGTSVPMHRTLSVDYAVVTVGEIVLEVDSGEEKTIKAGEVITQRGVNHAWHNRTDGICRIMFLSASSEKVVLEDGTVLDAIAPVLPKKPAA</sequence>
<evidence type="ECO:0000259" key="1">
    <source>
        <dbReference type="Pfam" id="PF07883"/>
    </source>
</evidence>
<dbReference type="Gene3D" id="2.60.120.10">
    <property type="entry name" value="Jelly Rolls"/>
    <property type="match status" value="1"/>
</dbReference>
<dbReference type="PANTHER" id="PTHR36156">
    <property type="entry name" value="SLR2101 PROTEIN"/>
    <property type="match status" value="1"/>
</dbReference>
<proteinExistence type="predicted"/>
<dbReference type="AlphaFoldDB" id="A0A8H6TT15"/>
<dbReference type="InterPro" id="IPR013096">
    <property type="entry name" value="Cupin_2"/>
</dbReference>
<organism evidence="2 3">
    <name type="scientific">Mycena chlorophos</name>
    <name type="common">Agaric fungus</name>
    <name type="synonym">Agaricus chlorophos</name>
    <dbReference type="NCBI Taxonomy" id="658473"/>
    <lineage>
        <taxon>Eukaryota</taxon>
        <taxon>Fungi</taxon>
        <taxon>Dikarya</taxon>
        <taxon>Basidiomycota</taxon>
        <taxon>Agaricomycotina</taxon>
        <taxon>Agaricomycetes</taxon>
        <taxon>Agaricomycetidae</taxon>
        <taxon>Agaricales</taxon>
        <taxon>Marasmiineae</taxon>
        <taxon>Mycenaceae</taxon>
        <taxon>Mycena</taxon>
    </lineage>
</organism>
<evidence type="ECO:0000313" key="3">
    <source>
        <dbReference type="Proteomes" id="UP000613580"/>
    </source>
</evidence>
<dbReference type="Proteomes" id="UP000613580">
    <property type="component" value="Unassembled WGS sequence"/>
</dbReference>
<name>A0A8H6TT15_MYCCL</name>
<reference evidence="2" key="1">
    <citation type="submission" date="2020-05" db="EMBL/GenBank/DDBJ databases">
        <title>Mycena genomes resolve the evolution of fungal bioluminescence.</title>
        <authorList>
            <person name="Tsai I.J."/>
        </authorList>
    </citation>
    <scope>NUCLEOTIDE SEQUENCE</scope>
    <source>
        <strain evidence="2">110903Hualien_Pintung</strain>
    </source>
</reference>
<keyword evidence="3" id="KW-1185">Reference proteome</keyword>
<dbReference type="PANTHER" id="PTHR36156:SF2">
    <property type="entry name" value="CUPIN TYPE-2 DOMAIN-CONTAINING PROTEIN"/>
    <property type="match status" value="1"/>
</dbReference>
<protein>
    <submittedName>
        <fullName evidence="2">Cupin-2 domain-containing protein</fullName>
    </submittedName>
</protein>
<evidence type="ECO:0000313" key="2">
    <source>
        <dbReference type="EMBL" id="KAF7322312.1"/>
    </source>
</evidence>
<dbReference type="OrthoDB" id="5840532at2759"/>
<accession>A0A8H6TT15</accession>
<dbReference type="EMBL" id="JACAZE010000001">
    <property type="protein sequence ID" value="KAF7322312.1"/>
    <property type="molecule type" value="Genomic_DNA"/>
</dbReference>
<gene>
    <name evidence="2" type="ORF">HMN09_00008900</name>
</gene>
<dbReference type="InterPro" id="IPR011051">
    <property type="entry name" value="RmlC_Cupin_sf"/>
</dbReference>
<dbReference type="Pfam" id="PF07883">
    <property type="entry name" value="Cupin_2"/>
    <property type="match status" value="1"/>
</dbReference>
<dbReference type="CDD" id="cd02231">
    <property type="entry name" value="cupin_BLL6423-like"/>
    <property type="match status" value="1"/>
</dbReference>
<dbReference type="InterPro" id="IPR047142">
    <property type="entry name" value="OryJ/VirC-like"/>
</dbReference>
<comment type="caution">
    <text evidence="2">The sequence shown here is derived from an EMBL/GenBank/DDBJ whole genome shotgun (WGS) entry which is preliminary data.</text>
</comment>
<dbReference type="InterPro" id="IPR014710">
    <property type="entry name" value="RmlC-like_jellyroll"/>
</dbReference>
<dbReference type="SUPFAM" id="SSF51182">
    <property type="entry name" value="RmlC-like cupins"/>
    <property type="match status" value="1"/>
</dbReference>
<feature type="domain" description="Cupin type-2" evidence="1">
    <location>
        <begin position="81"/>
        <end position="145"/>
    </location>
</feature>